<dbReference type="Proteomes" id="UP001528823">
    <property type="component" value="Unassembled WGS sequence"/>
</dbReference>
<protein>
    <submittedName>
        <fullName evidence="2">Uncharacterized protein</fullName>
    </submittedName>
</protein>
<evidence type="ECO:0000313" key="3">
    <source>
        <dbReference type="Proteomes" id="UP001528823"/>
    </source>
</evidence>
<name>A0ABT5U2N1_9GAMM</name>
<proteinExistence type="predicted"/>
<dbReference type="RefSeq" id="WP_274686994.1">
    <property type="nucleotide sequence ID" value="NZ_JAPMOU010000001.1"/>
</dbReference>
<keyword evidence="1" id="KW-0472">Membrane</keyword>
<feature type="transmembrane region" description="Helical" evidence="1">
    <location>
        <begin position="32"/>
        <end position="62"/>
    </location>
</feature>
<accession>A0ABT5U2N1</accession>
<keyword evidence="1" id="KW-1133">Transmembrane helix</keyword>
<keyword evidence="1" id="KW-0812">Transmembrane</keyword>
<sequence length="68" mass="7693">MPVLIWQSQQQWKCIQRRLPELLLNKPLNVSIAPIINVNCVFISIVYSITVVVSCALTGFLAELLKII</sequence>
<dbReference type="EMBL" id="JAPMOU010000001">
    <property type="protein sequence ID" value="MDE1460623.1"/>
    <property type="molecule type" value="Genomic_DNA"/>
</dbReference>
<comment type="caution">
    <text evidence="2">The sequence shown here is derived from an EMBL/GenBank/DDBJ whole genome shotgun (WGS) entry which is preliminary data.</text>
</comment>
<gene>
    <name evidence="2" type="ORF">ORQ98_01460</name>
</gene>
<organism evidence="2 3">
    <name type="scientific">Spartinivicinus poritis</name>
    <dbReference type="NCBI Taxonomy" id="2994640"/>
    <lineage>
        <taxon>Bacteria</taxon>
        <taxon>Pseudomonadati</taxon>
        <taxon>Pseudomonadota</taxon>
        <taxon>Gammaproteobacteria</taxon>
        <taxon>Oceanospirillales</taxon>
        <taxon>Zooshikellaceae</taxon>
        <taxon>Spartinivicinus</taxon>
    </lineage>
</organism>
<reference evidence="2 3" key="1">
    <citation type="submission" date="2022-11" db="EMBL/GenBank/DDBJ databases">
        <title>Spartinivicinus poritis sp. nov., isolated from scleractinian coral Porites lutea.</title>
        <authorList>
            <person name="Zhang G."/>
            <person name="Cai L."/>
            <person name="Wei Q."/>
        </authorList>
    </citation>
    <scope>NUCLEOTIDE SEQUENCE [LARGE SCALE GENOMIC DNA]</scope>
    <source>
        <strain evidence="2 3">A2-2</strain>
    </source>
</reference>
<evidence type="ECO:0000313" key="2">
    <source>
        <dbReference type="EMBL" id="MDE1460623.1"/>
    </source>
</evidence>
<keyword evidence="3" id="KW-1185">Reference proteome</keyword>
<evidence type="ECO:0000256" key="1">
    <source>
        <dbReference type="SAM" id="Phobius"/>
    </source>
</evidence>